<comment type="caution">
    <text evidence="2">The sequence shown here is derived from an EMBL/GenBank/DDBJ whole genome shotgun (WGS) entry which is preliminary data.</text>
</comment>
<gene>
    <name evidence="2" type="ORF">FHR82_003983</name>
</gene>
<evidence type="ECO:0000313" key="3">
    <source>
        <dbReference type="Proteomes" id="UP000520767"/>
    </source>
</evidence>
<dbReference type="Pfam" id="PF05331">
    <property type="entry name" value="DUF742"/>
    <property type="match status" value="1"/>
</dbReference>
<dbReference type="PANTHER" id="PTHR36221">
    <property type="entry name" value="DUF742 DOMAIN-CONTAINING PROTEIN"/>
    <property type="match status" value="1"/>
</dbReference>
<evidence type="ECO:0000256" key="1">
    <source>
        <dbReference type="SAM" id="MobiDB-lite"/>
    </source>
</evidence>
<protein>
    <recommendedName>
        <fullName evidence="4">DUF742 domain-containing protein</fullName>
    </recommendedName>
</protein>
<reference evidence="2 3" key="1">
    <citation type="submission" date="2020-08" db="EMBL/GenBank/DDBJ databases">
        <title>Genomic Encyclopedia of Type Strains, Phase III (KMG-III): the genomes of soil and plant-associated and newly described type strains.</title>
        <authorList>
            <person name="Whitman W."/>
        </authorList>
    </citation>
    <scope>NUCLEOTIDE SEQUENCE [LARGE SCALE GENOMIC DNA]</scope>
    <source>
        <strain evidence="2 3">CECT 8960</strain>
    </source>
</reference>
<feature type="region of interest" description="Disordered" evidence="1">
    <location>
        <begin position="1"/>
        <end position="53"/>
    </location>
</feature>
<evidence type="ECO:0008006" key="4">
    <source>
        <dbReference type="Google" id="ProtNLM"/>
    </source>
</evidence>
<dbReference type="RefSeq" id="WP_184811896.1">
    <property type="nucleotide sequence ID" value="NZ_JACHJQ010000004.1"/>
</dbReference>
<proteinExistence type="predicted"/>
<dbReference type="PANTHER" id="PTHR36221:SF1">
    <property type="entry name" value="DUF742 DOMAIN-CONTAINING PROTEIN"/>
    <property type="match status" value="1"/>
</dbReference>
<dbReference type="AlphaFoldDB" id="A0A7W7VEY4"/>
<organism evidence="2 3">
    <name type="scientific">Actinophytocola algeriensis</name>
    <dbReference type="NCBI Taxonomy" id="1768010"/>
    <lineage>
        <taxon>Bacteria</taxon>
        <taxon>Bacillati</taxon>
        <taxon>Actinomycetota</taxon>
        <taxon>Actinomycetes</taxon>
        <taxon>Pseudonocardiales</taxon>
        <taxon>Pseudonocardiaceae</taxon>
    </lineage>
</organism>
<accession>A0A7W7VEY4</accession>
<keyword evidence="3" id="KW-1185">Reference proteome</keyword>
<sequence>MSGADRPESTFADVLNGLTMGRHRKRANETRPAPEPVAAQPDAPADEPDPVEENAASVRAYAWTAGRTRSSGRLEIETLIVTAPRAEELFTSMRVEHQSVARLCRQTRSVAEIGALLHLPIGVVRVLLDDMAGLGLVTVHHNESTPDARPDIDLMRRVLRGLANLRT</sequence>
<evidence type="ECO:0000313" key="2">
    <source>
        <dbReference type="EMBL" id="MBB4907741.1"/>
    </source>
</evidence>
<name>A0A7W7VEY4_9PSEU</name>
<dbReference type="EMBL" id="JACHJQ010000004">
    <property type="protein sequence ID" value="MBB4907741.1"/>
    <property type="molecule type" value="Genomic_DNA"/>
</dbReference>
<dbReference type="InterPro" id="IPR007995">
    <property type="entry name" value="DUF742"/>
</dbReference>
<dbReference type="Proteomes" id="UP000520767">
    <property type="component" value="Unassembled WGS sequence"/>
</dbReference>